<dbReference type="CDD" id="cd01745">
    <property type="entry name" value="GATase1_2"/>
    <property type="match status" value="1"/>
</dbReference>
<dbReference type="GO" id="GO:0006598">
    <property type="term" value="P:polyamine catabolic process"/>
    <property type="evidence" value="ECO:0007669"/>
    <property type="project" value="TreeGrafter"/>
</dbReference>
<accession>A0A5C1ASE3</accession>
<reference evidence="2" key="1">
    <citation type="submission" date="2019-08" db="EMBL/GenBank/DDBJ databases">
        <title>Limnoglobus roseus gen. nov., sp. nov., a novel freshwater planctomycete with a giant genome from the family Gemmataceae.</title>
        <authorList>
            <person name="Kulichevskaya I.S."/>
            <person name="Naumoff D.G."/>
            <person name="Miroshnikov K."/>
            <person name="Ivanova A."/>
            <person name="Philippov D.A."/>
            <person name="Hakobyan A."/>
            <person name="Rijpstra I.C."/>
            <person name="Sinninghe Damste J.S."/>
            <person name="Liesack W."/>
            <person name="Dedysh S.N."/>
        </authorList>
    </citation>
    <scope>NUCLEOTIDE SEQUENCE [LARGE SCALE GENOMIC DNA]</scope>
    <source>
        <strain evidence="2">PX52</strain>
    </source>
</reference>
<dbReference type="InterPro" id="IPR044668">
    <property type="entry name" value="PuuD-like"/>
</dbReference>
<dbReference type="GO" id="GO:0005829">
    <property type="term" value="C:cytosol"/>
    <property type="evidence" value="ECO:0007669"/>
    <property type="project" value="TreeGrafter"/>
</dbReference>
<sequence length="265" mass="29462">MAAKTPTRQSSRHPVAPTRPLIGITTDYLTPKNNSPYTRANVGYVDSILNAGGLPILLPPLKKDNYPELDIYLKMISGIIFTGGQDLDPRKYGQQLTSATQLMAPRREDCERLLLQKVFDRKMPILGIGMGMQLINLYHGGTLFQHLPTENPKAMPHSDPSGYPHRHMVNIEEGTLLEEIYGTGEQRVNSTHHQAVNQLGRKLRVSAKANDGVIEAIETTDASWFCVGLQWHPEDETASALDQQIFECFVQSATRFVEVPMLAAA</sequence>
<dbReference type="EMBL" id="CP042425">
    <property type="protein sequence ID" value="QEL21077.1"/>
    <property type="molecule type" value="Genomic_DNA"/>
</dbReference>
<dbReference type="KEGG" id="lrs:PX52LOC_08206"/>
<dbReference type="GO" id="GO:0033969">
    <property type="term" value="F:gamma-glutamyl-gamma-aminobutyrate hydrolase activity"/>
    <property type="evidence" value="ECO:0007669"/>
    <property type="project" value="TreeGrafter"/>
</dbReference>
<dbReference type="Gene3D" id="3.40.50.880">
    <property type="match status" value="1"/>
</dbReference>
<gene>
    <name evidence="1" type="ORF">PX52LOC_08206</name>
</gene>
<dbReference type="AlphaFoldDB" id="A0A5C1ASE3"/>
<dbReference type="InterPro" id="IPR029062">
    <property type="entry name" value="Class_I_gatase-like"/>
</dbReference>
<dbReference type="SUPFAM" id="SSF52317">
    <property type="entry name" value="Class I glutamine amidotransferase-like"/>
    <property type="match status" value="1"/>
</dbReference>
<dbReference type="OrthoDB" id="9813383at2"/>
<dbReference type="PANTHER" id="PTHR43235">
    <property type="entry name" value="GLUTAMINE AMIDOTRANSFERASE PB2B2.05-RELATED"/>
    <property type="match status" value="1"/>
</dbReference>
<evidence type="ECO:0000313" key="1">
    <source>
        <dbReference type="EMBL" id="QEL21077.1"/>
    </source>
</evidence>
<dbReference type="RefSeq" id="WP_149115318.1">
    <property type="nucleotide sequence ID" value="NZ_CP042425.1"/>
</dbReference>
<dbReference type="Pfam" id="PF07722">
    <property type="entry name" value="Peptidase_C26"/>
    <property type="match status" value="1"/>
</dbReference>
<name>A0A5C1ASE3_9BACT</name>
<protein>
    <submittedName>
        <fullName evidence="1">Peptidase C26</fullName>
    </submittedName>
</protein>
<organism evidence="1 2">
    <name type="scientific">Limnoglobus roseus</name>
    <dbReference type="NCBI Taxonomy" id="2598579"/>
    <lineage>
        <taxon>Bacteria</taxon>
        <taxon>Pseudomonadati</taxon>
        <taxon>Planctomycetota</taxon>
        <taxon>Planctomycetia</taxon>
        <taxon>Gemmatales</taxon>
        <taxon>Gemmataceae</taxon>
        <taxon>Limnoglobus</taxon>
    </lineage>
</organism>
<proteinExistence type="predicted"/>
<dbReference type="Proteomes" id="UP000324974">
    <property type="component" value="Chromosome"/>
</dbReference>
<keyword evidence="2" id="KW-1185">Reference proteome</keyword>
<evidence type="ECO:0000313" key="2">
    <source>
        <dbReference type="Proteomes" id="UP000324974"/>
    </source>
</evidence>
<dbReference type="PANTHER" id="PTHR43235:SF1">
    <property type="entry name" value="GLUTAMINE AMIDOTRANSFERASE PB2B2.05-RELATED"/>
    <property type="match status" value="1"/>
</dbReference>
<dbReference type="PROSITE" id="PS51273">
    <property type="entry name" value="GATASE_TYPE_1"/>
    <property type="match status" value="1"/>
</dbReference>
<dbReference type="InterPro" id="IPR011697">
    <property type="entry name" value="Peptidase_C26"/>
</dbReference>